<dbReference type="SMART" id="SM00387">
    <property type="entry name" value="HATPase_c"/>
    <property type="match status" value="1"/>
</dbReference>
<dbReference type="Pfam" id="PF00512">
    <property type="entry name" value="HisKA"/>
    <property type="match status" value="1"/>
</dbReference>
<dbReference type="InterPro" id="IPR003661">
    <property type="entry name" value="HisK_dim/P_dom"/>
</dbReference>
<evidence type="ECO:0000256" key="6">
    <source>
        <dbReference type="SAM" id="Phobius"/>
    </source>
</evidence>
<dbReference type="GO" id="GO:0000155">
    <property type="term" value="F:phosphorelay sensor kinase activity"/>
    <property type="evidence" value="ECO:0007669"/>
    <property type="project" value="InterPro"/>
</dbReference>
<evidence type="ECO:0000259" key="8">
    <source>
        <dbReference type="PROSITE" id="PS50110"/>
    </source>
</evidence>
<accession>A0A1W1ZZC8</accession>
<keyword evidence="3 5" id="KW-0597">Phosphoprotein</keyword>
<dbReference type="CDD" id="cd00082">
    <property type="entry name" value="HisKA"/>
    <property type="match status" value="1"/>
</dbReference>
<dbReference type="PANTHER" id="PTHR45339">
    <property type="entry name" value="HYBRID SIGNAL TRANSDUCTION HISTIDINE KINASE J"/>
    <property type="match status" value="1"/>
</dbReference>
<evidence type="ECO:0000256" key="5">
    <source>
        <dbReference type="PROSITE-ProRule" id="PRU00169"/>
    </source>
</evidence>
<sequence>MPLNATKRSPIRYYLLVFLILVLFLFAFFLYLRYNKMNALKENVTQLVKLREDYSKVDSCIYILYQAENNSRLYAVTADREYIKKFSAQIQKVSTFLGELNINVDDDVLMPGIDRLVKQKKQKTESYLKLRKLTDSLVLGFSQLGLVEHEAETVLSLPKAKQEVKTITSFDTIKHNPAPEKKFFGRLADAFSGKSKQKDTSLTIIKTEKNIVVKQDVRSFNKQQIKKIQEYYKRLYANANKLKSDEKAILLLNSKLVTEIINILQTFKKNEIAYVVDGRALLGAELAADIEALDGITLVNVLLLTVLVIIILYNIIKLYKNEKVLINLGKRASQDSHSKSRFLANMSHEIRTPLNSVVGFSEQLSKSELTPEQSDQVEAIRNSSEMLLALVNEILDFSKYEVGKINLENAPFMPQDEIMEVFNSMNVLAVNKNLLLENKVTLEKGVCLLGDRLRLKQLLMNLLTNAIKFTSSGKVSLKVQLVLHGKKHGQLKVQVEDTGIGIAPEDLGFIFDEFAQVYSSARSRQQGTGLGLAICKKIVELQGGKINVSSTLGKGSVFSFEIPYEISKIKEPQTVVTEELQPSHKLSGKRILLVDDNKMNVLLAQTVLKKWEMQYDCAYDGKEALDLYKKNEYDLILTDIQMPVMGGVELTHEIRYNGDFTKSTIPILGITAHVLQEDRDVYLKAGMNDLVLKPFLEQELIDKITQYI</sequence>
<dbReference type="SMART" id="SM00448">
    <property type="entry name" value="REC"/>
    <property type="match status" value="1"/>
</dbReference>
<dbReference type="EMBL" id="FWXT01000001">
    <property type="protein sequence ID" value="SMC53839.1"/>
    <property type="molecule type" value="Genomic_DNA"/>
</dbReference>
<comment type="catalytic activity">
    <reaction evidence="1">
        <text>ATP + protein L-histidine = ADP + protein N-phospho-L-histidine.</text>
        <dbReference type="EC" id="2.7.13.3"/>
    </reaction>
</comment>
<evidence type="ECO:0000256" key="2">
    <source>
        <dbReference type="ARBA" id="ARBA00012438"/>
    </source>
</evidence>
<evidence type="ECO:0000259" key="7">
    <source>
        <dbReference type="PROSITE" id="PS50109"/>
    </source>
</evidence>
<proteinExistence type="predicted"/>
<protein>
    <recommendedName>
        <fullName evidence="2">histidine kinase</fullName>
        <ecNumber evidence="2">2.7.13.3</ecNumber>
    </recommendedName>
</protein>
<keyword evidence="6" id="KW-0472">Membrane</keyword>
<dbReference type="InterPro" id="IPR003594">
    <property type="entry name" value="HATPase_dom"/>
</dbReference>
<dbReference type="FunFam" id="3.30.565.10:FF:000010">
    <property type="entry name" value="Sensor histidine kinase RcsC"/>
    <property type="match status" value="1"/>
</dbReference>
<dbReference type="InterPro" id="IPR036097">
    <property type="entry name" value="HisK_dim/P_sf"/>
</dbReference>
<dbReference type="Pfam" id="PF00072">
    <property type="entry name" value="Response_reg"/>
    <property type="match status" value="1"/>
</dbReference>
<gene>
    <name evidence="9" type="ORF">SAMN04488524_1106</name>
</gene>
<dbReference type="SMART" id="SM00388">
    <property type="entry name" value="HisKA"/>
    <property type="match status" value="1"/>
</dbReference>
<keyword evidence="6" id="KW-1133">Transmembrane helix</keyword>
<dbReference type="PRINTS" id="PR00344">
    <property type="entry name" value="BCTRLSENSOR"/>
</dbReference>
<dbReference type="InterPro" id="IPR004358">
    <property type="entry name" value="Sig_transdc_His_kin-like_C"/>
</dbReference>
<keyword evidence="6" id="KW-0812">Transmembrane</keyword>
<dbReference type="InterPro" id="IPR036890">
    <property type="entry name" value="HATPase_C_sf"/>
</dbReference>
<dbReference type="EC" id="2.7.13.3" evidence="2"/>
<keyword evidence="10" id="KW-1185">Reference proteome</keyword>
<evidence type="ECO:0000256" key="3">
    <source>
        <dbReference type="ARBA" id="ARBA00022553"/>
    </source>
</evidence>
<keyword evidence="4" id="KW-0902">Two-component regulatory system</keyword>
<dbReference type="Gene3D" id="1.10.287.130">
    <property type="match status" value="1"/>
</dbReference>
<dbReference type="STRING" id="151894.SAMN04488524_1106"/>
<dbReference type="CDD" id="cd16922">
    <property type="entry name" value="HATPase_EvgS-ArcB-TorS-like"/>
    <property type="match status" value="1"/>
</dbReference>
<evidence type="ECO:0000256" key="4">
    <source>
        <dbReference type="ARBA" id="ARBA00023012"/>
    </source>
</evidence>
<dbReference type="AlphaFoldDB" id="A0A1W1ZZC8"/>
<evidence type="ECO:0000313" key="9">
    <source>
        <dbReference type="EMBL" id="SMC53839.1"/>
    </source>
</evidence>
<dbReference type="Proteomes" id="UP000192756">
    <property type="component" value="Unassembled WGS sequence"/>
</dbReference>
<dbReference type="Gene3D" id="3.30.565.10">
    <property type="entry name" value="Histidine kinase-like ATPase, C-terminal domain"/>
    <property type="match status" value="1"/>
</dbReference>
<evidence type="ECO:0000313" key="10">
    <source>
        <dbReference type="Proteomes" id="UP000192756"/>
    </source>
</evidence>
<feature type="modified residue" description="4-aspartylphosphate" evidence="5">
    <location>
        <position position="639"/>
    </location>
</feature>
<dbReference type="PANTHER" id="PTHR45339:SF1">
    <property type="entry name" value="HYBRID SIGNAL TRANSDUCTION HISTIDINE KINASE J"/>
    <property type="match status" value="1"/>
</dbReference>
<feature type="transmembrane region" description="Helical" evidence="6">
    <location>
        <begin position="296"/>
        <end position="316"/>
    </location>
</feature>
<feature type="domain" description="Response regulatory" evidence="8">
    <location>
        <begin position="590"/>
        <end position="708"/>
    </location>
</feature>
<keyword evidence="9" id="KW-0418">Kinase</keyword>
<name>A0A1W1ZZC8_9SPHI</name>
<feature type="domain" description="Histidine kinase" evidence="7">
    <location>
        <begin position="345"/>
        <end position="566"/>
    </location>
</feature>
<dbReference type="CDD" id="cd17546">
    <property type="entry name" value="REC_hyHK_CKI1_RcsC-like"/>
    <property type="match status" value="1"/>
</dbReference>
<organism evidence="9 10">
    <name type="scientific">Pedobacter africanus</name>
    <dbReference type="NCBI Taxonomy" id="151894"/>
    <lineage>
        <taxon>Bacteria</taxon>
        <taxon>Pseudomonadati</taxon>
        <taxon>Bacteroidota</taxon>
        <taxon>Sphingobacteriia</taxon>
        <taxon>Sphingobacteriales</taxon>
        <taxon>Sphingobacteriaceae</taxon>
        <taxon>Pedobacter</taxon>
    </lineage>
</organism>
<dbReference type="InterPro" id="IPR005467">
    <property type="entry name" value="His_kinase_dom"/>
</dbReference>
<evidence type="ECO:0000256" key="1">
    <source>
        <dbReference type="ARBA" id="ARBA00000085"/>
    </source>
</evidence>
<dbReference type="InterPro" id="IPR001789">
    <property type="entry name" value="Sig_transdc_resp-reg_receiver"/>
</dbReference>
<dbReference type="Gene3D" id="3.40.50.2300">
    <property type="match status" value="1"/>
</dbReference>
<keyword evidence="9" id="KW-0808">Transferase</keyword>
<reference evidence="10" key="1">
    <citation type="submission" date="2017-04" db="EMBL/GenBank/DDBJ databases">
        <authorList>
            <person name="Varghese N."/>
            <person name="Submissions S."/>
        </authorList>
    </citation>
    <scope>NUCLEOTIDE SEQUENCE [LARGE SCALE GENOMIC DNA]</scope>
    <source>
        <strain evidence="10">DSM 12126</strain>
    </source>
</reference>
<feature type="transmembrane region" description="Helical" evidence="6">
    <location>
        <begin position="12"/>
        <end position="32"/>
    </location>
</feature>
<dbReference type="InterPro" id="IPR011006">
    <property type="entry name" value="CheY-like_superfamily"/>
</dbReference>
<dbReference type="PROSITE" id="PS50109">
    <property type="entry name" value="HIS_KIN"/>
    <property type="match status" value="1"/>
</dbReference>
<dbReference type="Pfam" id="PF02518">
    <property type="entry name" value="HATPase_c"/>
    <property type="match status" value="1"/>
</dbReference>
<dbReference type="PROSITE" id="PS50110">
    <property type="entry name" value="RESPONSE_REGULATORY"/>
    <property type="match status" value="1"/>
</dbReference>
<dbReference type="SUPFAM" id="SSF47384">
    <property type="entry name" value="Homodimeric domain of signal transducing histidine kinase"/>
    <property type="match status" value="1"/>
</dbReference>
<dbReference type="SUPFAM" id="SSF55874">
    <property type="entry name" value="ATPase domain of HSP90 chaperone/DNA topoisomerase II/histidine kinase"/>
    <property type="match status" value="1"/>
</dbReference>
<dbReference type="SUPFAM" id="SSF52172">
    <property type="entry name" value="CheY-like"/>
    <property type="match status" value="1"/>
</dbReference>